<dbReference type="SMART" id="SM00387">
    <property type="entry name" value="HATPase_c"/>
    <property type="match status" value="1"/>
</dbReference>
<dbReference type="GO" id="GO:0005886">
    <property type="term" value="C:plasma membrane"/>
    <property type="evidence" value="ECO:0007669"/>
    <property type="project" value="TreeGrafter"/>
</dbReference>
<feature type="domain" description="Histidine kinase" evidence="8">
    <location>
        <begin position="198"/>
        <end position="427"/>
    </location>
</feature>
<dbReference type="PANTHER" id="PTHR45453:SF1">
    <property type="entry name" value="PHOSPHATE REGULON SENSOR PROTEIN PHOR"/>
    <property type="match status" value="1"/>
</dbReference>
<gene>
    <name evidence="9" type="ORF">FCS21_10710</name>
</gene>
<evidence type="ECO:0000256" key="5">
    <source>
        <dbReference type="ARBA" id="ARBA00022777"/>
    </source>
</evidence>
<dbReference type="SUPFAM" id="SSF55785">
    <property type="entry name" value="PYP-like sensor domain (PAS domain)"/>
    <property type="match status" value="1"/>
</dbReference>
<evidence type="ECO:0000256" key="7">
    <source>
        <dbReference type="ARBA" id="ARBA00023136"/>
    </source>
</evidence>
<dbReference type="Pfam" id="PF00512">
    <property type="entry name" value="HisKA"/>
    <property type="match status" value="1"/>
</dbReference>
<evidence type="ECO:0000256" key="1">
    <source>
        <dbReference type="ARBA" id="ARBA00000085"/>
    </source>
</evidence>
<dbReference type="InterPro" id="IPR003661">
    <property type="entry name" value="HisK_dim/P_dom"/>
</dbReference>
<dbReference type="SUPFAM" id="SSF47384">
    <property type="entry name" value="Homodimeric domain of signal transducing histidine kinase"/>
    <property type="match status" value="1"/>
</dbReference>
<dbReference type="InterPro" id="IPR036890">
    <property type="entry name" value="HATPase_C_sf"/>
</dbReference>
<dbReference type="PRINTS" id="PR00344">
    <property type="entry name" value="BCTRLSENSOR"/>
</dbReference>
<comment type="catalytic activity">
    <reaction evidence="1">
        <text>ATP + protein L-histidine = ADP + protein N-phospho-L-histidine.</text>
        <dbReference type="EC" id="2.7.13.3"/>
    </reaction>
</comment>
<dbReference type="AlphaFoldDB" id="A0A8H2PLJ5"/>
<dbReference type="GO" id="GO:0004721">
    <property type="term" value="F:phosphoprotein phosphatase activity"/>
    <property type="evidence" value="ECO:0007669"/>
    <property type="project" value="TreeGrafter"/>
</dbReference>
<reference evidence="9 10" key="1">
    <citation type="submission" date="2019-05" db="EMBL/GenBank/DDBJ databases">
        <title>Colwellia ponticola sp. nov., isolated from seawater.</title>
        <authorList>
            <person name="Yoon J.-H."/>
        </authorList>
    </citation>
    <scope>NUCLEOTIDE SEQUENCE [LARGE SCALE GENOMIC DNA]</scope>
    <source>
        <strain evidence="9 10">OISW-25</strain>
    </source>
</reference>
<keyword evidence="10" id="KW-1185">Reference proteome</keyword>
<evidence type="ECO:0000256" key="6">
    <source>
        <dbReference type="ARBA" id="ARBA00023012"/>
    </source>
</evidence>
<dbReference type="SUPFAM" id="SSF55874">
    <property type="entry name" value="ATPase domain of HSP90 chaperone/DNA topoisomerase II/histidine kinase"/>
    <property type="match status" value="1"/>
</dbReference>
<proteinExistence type="predicted"/>
<dbReference type="InterPro" id="IPR035965">
    <property type="entry name" value="PAS-like_dom_sf"/>
</dbReference>
<evidence type="ECO:0000256" key="2">
    <source>
        <dbReference type="ARBA" id="ARBA00012438"/>
    </source>
</evidence>
<protein>
    <recommendedName>
        <fullName evidence="2">histidine kinase</fullName>
        <ecNumber evidence="2">2.7.13.3</ecNumber>
    </recommendedName>
</protein>
<dbReference type="InterPro" id="IPR000014">
    <property type="entry name" value="PAS"/>
</dbReference>
<dbReference type="InterPro" id="IPR050351">
    <property type="entry name" value="BphY/WalK/GraS-like"/>
</dbReference>
<sequence length="440" mass="48247">MAQSLSTAIPNNMTESSDNAVFHSVNVVGVHKSSLLKREAFPGELAALRAQVINNAKHNFSPRFLSTNHSTDNVTSDMHATNYNLLADQLIEVMPTGLVMLDGNGIVVKINQVARNLLDEPILGQPWFNVIARSFKPREDDWHEISLKDGRRVKLEISNLGSQPGQLITITDLTETRLLQDKLAQMQRLSSLGKMVSTLAHQIRTPLSAAILYSENLLTNKLTDTSRLKFQGKLNDRLHDLEQQVNDMLLFSKSGKEQVVAQLSVGDLINDTVSSIDALVDKAKAKVNVQLPDNELYILGNKNALSGAIQNLLHNSLQAMSSLAASNTNKVFEPQINIQVYSQASYLYLSFKDNGPGIDVNVTDKIFQPFYTSSSKGTGLGLAVVKSVVNAHQGEVSLLNESSHTAQKNAHQANPGAHFVIKLPLLEQGNARKRSRVGEC</sequence>
<organism evidence="9 10">
    <name type="scientific">Colwellia ponticola</name>
    <dbReference type="NCBI Taxonomy" id="2304625"/>
    <lineage>
        <taxon>Bacteria</taxon>
        <taxon>Pseudomonadati</taxon>
        <taxon>Pseudomonadota</taxon>
        <taxon>Gammaproteobacteria</taxon>
        <taxon>Alteromonadales</taxon>
        <taxon>Colwelliaceae</taxon>
        <taxon>Colwellia</taxon>
    </lineage>
</organism>
<dbReference type="Proteomes" id="UP000307702">
    <property type="component" value="Unassembled WGS sequence"/>
</dbReference>
<evidence type="ECO:0000256" key="4">
    <source>
        <dbReference type="ARBA" id="ARBA00022679"/>
    </source>
</evidence>
<evidence type="ECO:0000256" key="3">
    <source>
        <dbReference type="ARBA" id="ARBA00022553"/>
    </source>
</evidence>
<dbReference type="SMART" id="SM00091">
    <property type="entry name" value="PAS"/>
    <property type="match status" value="1"/>
</dbReference>
<keyword evidence="6" id="KW-0902">Two-component regulatory system</keyword>
<dbReference type="OrthoDB" id="9776727at2"/>
<keyword evidence="7" id="KW-0472">Membrane</keyword>
<dbReference type="Gene3D" id="1.10.287.130">
    <property type="match status" value="1"/>
</dbReference>
<dbReference type="GO" id="GO:0000155">
    <property type="term" value="F:phosphorelay sensor kinase activity"/>
    <property type="evidence" value="ECO:0007669"/>
    <property type="project" value="InterPro"/>
</dbReference>
<keyword evidence="3" id="KW-0597">Phosphoprotein</keyword>
<dbReference type="CDD" id="cd00082">
    <property type="entry name" value="HisKA"/>
    <property type="match status" value="1"/>
</dbReference>
<dbReference type="InterPro" id="IPR004358">
    <property type="entry name" value="Sig_transdc_His_kin-like_C"/>
</dbReference>
<dbReference type="Pfam" id="PF02518">
    <property type="entry name" value="HATPase_c"/>
    <property type="match status" value="1"/>
</dbReference>
<evidence type="ECO:0000313" key="9">
    <source>
        <dbReference type="EMBL" id="TMM44948.1"/>
    </source>
</evidence>
<dbReference type="RefSeq" id="WP_138623211.1">
    <property type="nucleotide sequence ID" value="NZ_SZVP01000009.1"/>
</dbReference>
<dbReference type="GO" id="GO:0016036">
    <property type="term" value="P:cellular response to phosphate starvation"/>
    <property type="evidence" value="ECO:0007669"/>
    <property type="project" value="TreeGrafter"/>
</dbReference>
<dbReference type="PANTHER" id="PTHR45453">
    <property type="entry name" value="PHOSPHATE REGULON SENSOR PROTEIN PHOR"/>
    <property type="match status" value="1"/>
</dbReference>
<keyword evidence="4" id="KW-0808">Transferase</keyword>
<accession>A0A8H2PLJ5</accession>
<dbReference type="PROSITE" id="PS50109">
    <property type="entry name" value="HIS_KIN"/>
    <property type="match status" value="1"/>
</dbReference>
<dbReference type="Gene3D" id="3.30.565.10">
    <property type="entry name" value="Histidine kinase-like ATPase, C-terminal domain"/>
    <property type="match status" value="1"/>
</dbReference>
<dbReference type="InterPro" id="IPR003594">
    <property type="entry name" value="HATPase_dom"/>
</dbReference>
<evidence type="ECO:0000259" key="8">
    <source>
        <dbReference type="PROSITE" id="PS50109"/>
    </source>
</evidence>
<comment type="caution">
    <text evidence="9">The sequence shown here is derived from an EMBL/GenBank/DDBJ whole genome shotgun (WGS) entry which is preliminary data.</text>
</comment>
<dbReference type="CDD" id="cd00075">
    <property type="entry name" value="HATPase"/>
    <property type="match status" value="1"/>
</dbReference>
<keyword evidence="5 9" id="KW-0418">Kinase</keyword>
<dbReference type="EMBL" id="SZVP01000009">
    <property type="protein sequence ID" value="TMM44948.1"/>
    <property type="molecule type" value="Genomic_DNA"/>
</dbReference>
<dbReference type="InterPro" id="IPR005467">
    <property type="entry name" value="His_kinase_dom"/>
</dbReference>
<evidence type="ECO:0000313" key="10">
    <source>
        <dbReference type="Proteomes" id="UP000307702"/>
    </source>
</evidence>
<dbReference type="InterPro" id="IPR036097">
    <property type="entry name" value="HisK_dim/P_sf"/>
</dbReference>
<dbReference type="EC" id="2.7.13.3" evidence="2"/>
<dbReference type="SMART" id="SM00388">
    <property type="entry name" value="HisKA"/>
    <property type="match status" value="1"/>
</dbReference>
<name>A0A8H2PLJ5_9GAMM</name>